<gene>
    <name evidence="1" type="ORF">PL9631_1040009</name>
</gene>
<accession>A0A7Z9DW43</accession>
<proteinExistence type="predicted"/>
<dbReference type="AlphaFoldDB" id="A0A7Z9DW43"/>
<dbReference type="EMBL" id="CZCS02000007">
    <property type="protein sequence ID" value="VXD11770.1"/>
    <property type="molecule type" value="Genomic_DNA"/>
</dbReference>
<comment type="caution">
    <text evidence="1">The sequence shown here is derived from an EMBL/GenBank/DDBJ whole genome shotgun (WGS) entry which is preliminary data.</text>
</comment>
<keyword evidence="2" id="KW-1185">Reference proteome</keyword>
<sequence>MDISDLVKVSKDIYWLANRGSNPDGISGETLVFFQRFKKSYENKSSEQIRKLISDSYSGNLLEATNKEELIQIFKDRFENLPQQCGLNLTIKILRVIESTNSLCRAVVEFDVKVTFCFFPIKLLNAGDVYLELRPEPPFEMFKILKMNEIKE</sequence>
<protein>
    <submittedName>
        <fullName evidence="1">Uncharacterized protein</fullName>
    </submittedName>
</protein>
<reference evidence="1" key="1">
    <citation type="submission" date="2019-10" db="EMBL/GenBank/DDBJ databases">
        <authorList>
            <consortium name="Genoscope - CEA"/>
            <person name="William W."/>
        </authorList>
    </citation>
    <scope>NUCLEOTIDE SEQUENCE [LARGE SCALE GENOMIC DNA]</scope>
    <source>
        <strain evidence="1">BBR_PRJEB10994</strain>
    </source>
</reference>
<dbReference type="RefSeq" id="WP_083623418.1">
    <property type="nucleotide sequence ID" value="NZ_LR735026.1"/>
</dbReference>
<name>A0A7Z9DW43_9CYAN</name>
<evidence type="ECO:0000313" key="1">
    <source>
        <dbReference type="EMBL" id="VXD11770.1"/>
    </source>
</evidence>
<organism evidence="1 2">
    <name type="scientific">Planktothrix paucivesiculata PCC 9631</name>
    <dbReference type="NCBI Taxonomy" id="671071"/>
    <lineage>
        <taxon>Bacteria</taxon>
        <taxon>Bacillati</taxon>
        <taxon>Cyanobacteriota</taxon>
        <taxon>Cyanophyceae</taxon>
        <taxon>Oscillatoriophycideae</taxon>
        <taxon>Oscillatoriales</taxon>
        <taxon>Microcoleaceae</taxon>
        <taxon>Planktothrix</taxon>
    </lineage>
</organism>
<dbReference type="Proteomes" id="UP000182190">
    <property type="component" value="Unassembled WGS sequence"/>
</dbReference>
<dbReference type="OrthoDB" id="511980at2"/>
<evidence type="ECO:0000313" key="2">
    <source>
        <dbReference type="Proteomes" id="UP000182190"/>
    </source>
</evidence>